<proteinExistence type="predicted"/>
<name>H5SMA6_9BACT</name>
<gene>
    <name evidence="1" type="ORF">HGMM_F50B04C18</name>
</gene>
<sequence>MVGVVWAQTIVAELALDRRQPRPLRAEYVAADGGLVTVSYKSPTSTRTFALHKYDADFKWEWTETLFEQTTGEELLHLAVVDTQIWVFTQREEGRQLVFYGYTLDLEGRYHRRGVPLMRVERGEKKARVELTYSSNRAFVCLSVSVPMPADSLDRLYFFLVGRDTAYGGVVRFPYRESELEIRRPLQPSNEGQLYALGAVRRREAPFPQYYLFRYVPGEDLILQVSLEVEGLYLIEPMFRVERDGGVRIAAFYSQRKGSPQVQGLLFARVEGAGFFLSNVQQTPLPREVLQRYLSERQIERGKGIPDLYLDYLIPRGDGGVMLIGEQFYVTTTTFRDFYGFWYTQDTYHYEDVVVFAVDSLGRLEWWQVVPKEQAGSSDTELSYGLLVGPEKLYFFYRGYARGVGSQVFVTTVDKGGHRSAPRPFLPGFRASDVFYRRQVRQLTNTEGLLAYGEGRTGRFIFLRVELE</sequence>
<evidence type="ECO:0000313" key="1">
    <source>
        <dbReference type="EMBL" id="BAL57292.1"/>
    </source>
</evidence>
<reference evidence="1" key="2">
    <citation type="journal article" date="2012" name="PLoS ONE">
        <title>A Deeply Branching Thermophilic Bacterium with an Ancient Acetyl-CoA Pathway Dominates a Subsurface Ecosystem.</title>
        <authorList>
            <person name="Takami H."/>
            <person name="Noguchi H."/>
            <person name="Takaki Y."/>
            <person name="Uchiyama I."/>
            <person name="Toyoda A."/>
            <person name="Nishi S."/>
            <person name="Chee G.-J."/>
            <person name="Arai W."/>
            <person name="Nunoura T."/>
            <person name="Itoh T."/>
            <person name="Hattori M."/>
            <person name="Takai K."/>
        </authorList>
    </citation>
    <scope>NUCLEOTIDE SEQUENCE</scope>
</reference>
<dbReference type="EMBL" id="AP011772">
    <property type="protein sequence ID" value="BAL57292.1"/>
    <property type="molecule type" value="Genomic_DNA"/>
</dbReference>
<protein>
    <submittedName>
        <fullName evidence="1">Uncharacterized protein</fullName>
    </submittedName>
</protein>
<organism evidence="1">
    <name type="scientific">uncultured Bacteroidota bacterium</name>
    <dbReference type="NCBI Taxonomy" id="152509"/>
    <lineage>
        <taxon>Bacteria</taxon>
        <taxon>Pseudomonadati</taxon>
        <taxon>Bacteroidota</taxon>
        <taxon>environmental samples</taxon>
    </lineage>
</organism>
<dbReference type="AlphaFoldDB" id="H5SMA6"/>
<reference evidence="1" key="1">
    <citation type="journal article" date="2005" name="Environ. Microbiol.">
        <title>Genetic and functional properties of uncultivated thermophilic crenarchaeotes from a subsurface gold mine as revealed by analysis of genome fragments.</title>
        <authorList>
            <person name="Nunoura T."/>
            <person name="Hirayama H."/>
            <person name="Takami H."/>
            <person name="Oida H."/>
            <person name="Nishi S."/>
            <person name="Shimamura S."/>
            <person name="Suzuki Y."/>
            <person name="Inagaki F."/>
            <person name="Takai K."/>
            <person name="Nealson K.H."/>
            <person name="Horikoshi K."/>
        </authorList>
    </citation>
    <scope>NUCLEOTIDE SEQUENCE</scope>
</reference>
<accession>H5SMA6</accession>